<dbReference type="AlphaFoldDB" id="A0A4U6SZ97"/>
<evidence type="ECO:0000313" key="2">
    <source>
        <dbReference type="EMBL" id="TKV94537.1"/>
    </source>
</evidence>
<dbReference type="EMBL" id="CM016560">
    <property type="protein sequence ID" value="TKV94537.1"/>
    <property type="molecule type" value="Genomic_DNA"/>
</dbReference>
<reference evidence="2" key="1">
    <citation type="submission" date="2019-03" db="EMBL/GenBank/DDBJ databases">
        <title>WGS assembly of Setaria viridis.</title>
        <authorList>
            <person name="Huang P."/>
            <person name="Jenkins J."/>
            <person name="Grimwood J."/>
            <person name="Barry K."/>
            <person name="Healey A."/>
            <person name="Mamidi S."/>
            <person name="Sreedasyam A."/>
            <person name="Shu S."/>
            <person name="Feldman M."/>
            <person name="Wu J."/>
            <person name="Yu Y."/>
            <person name="Chen C."/>
            <person name="Johnson J."/>
            <person name="Rokhsar D."/>
            <person name="Baxter I."/>
            <person name="Schmutz J."/>
            <person name="Brutnell T."/>
            <person name="Kellogg E."/>
        </authorList>
    </citation>
    <scope>NUCLEOTIDE SEQUENCE [LARGE SCALE GENOMIC DNA]</scope>
</reference>
<evidence type="ECO:0000313" key="3">
    <source>
        <dbReference type="Proteomes" id="UP000298652"/>
    </source>
</evidence>
<sequence>MLQWQRRRVWSARCRCRQSSHASERHSTAAPTIPTVLSRPPSGGWRTRAGRDHISSALSRNRRRWALHGSSSRRRWLGRRPGQPHLLDMMTWPHLCLSRSAKQLGRRPSIRQRLGRRSCTLRPLDTAGVPRQSVLPRCRLSPLGRRLAGRTTTTSPTVHCCSLCDATATTSASIATTTVAAPGK</sequence>
<name>A0A4U6SZ97_SETVI</name>
<organism evidence="2 3">
    <name type="scientific">Setaria viridis</name>
    <name type="common">Green bristlegrass</name>
    <name type="synonym">Setaria italica subsp. viridis</name>
    <dbReference type="NCBI Taxonomy" id="4556"/>
    <lineage>
        <taxon>Eukaryota</taxon>
        <taxon>Viridiplantae</taxon>
        <taxon>Streptophyta</taxon>
        <taxon>Embryophyta</taxon>
        <taxon>Tracheophyta</taxon>
        <taxon>Spermatophyta</taxon>
        <taxon>Magnoliopsida</taxon>
        <taxon>Liliopsida</taxon>
        <taxon>Poales</taxon>
        <taxon>Poaceae</taxon>
        <taxon>PACMAD clade</taxon>
        <taxon>Panicoideae</taxon>
        <taxon>Panicodae</taxon>
        <taxon>Paniceae</taxon>
        <taxon>Cenchrinae</taxon>
        <taxon>Setaria</taxon>
    </lineage>
</organism>
<dbReference type="Gramene" id="TKV94537">
    <property type="protein sequence ID" value="TKV94537"/>
    <property type="gene ID" value="SEVIR_9G302450v2"/>
</dbReference>
<protein>
    <submittedName>
        <fullName evidence="2">Uncharacterized protein</fullName>
    </submittedName>
</protein>
<keyword evidence="3" id="KW-1185">Reference proteome</keyword>
<feature type="region of interest" description="Disordered" evidence="1">
    <location>
        <begin position="20"/>
        <end position="49"/>
    </location>
</feature>
<gene>
    <name evidence="2" type="ORF">SEVIR_9G302450v2</name>
</gene>
<dbReference type="Proteomes" id="UP000298652">
    <property type="component" value="Chromosome 9"/>
</dbReference>
<proteinExistence type="predicted"/>
<accession>A0A4U6SZ97</accession>
<evidence type="ECO:0000256" key="1">
    <source>
        <dbReference type="SAM" id="MobiDB-lite"/>
    </source>
</evidence>